<dbReference type="InterPro" id="IPR036390">
    <property type="entry name" value="WH_DNA-bd_sf"/>
</dbReference>
<dbReference type="Proteomes" id="UP000034410">
    <property type="component" value="Chromosome"/>
</dbReference>
<dbReference type="PROSITE" id="PS50931">
    <property type="entry name" value="HTH_LYSR"/>
    <property type="match status" value="1"/>
</dbReference>
<dbReference type="AlphaFoldDB" id="A0A0F7JZF4"/>
<evidence type="ECO:0000313" key="7">
    <source>
        <dbReference type="Proteomes" id="UP000034410"/>
    </source>
</evidence>
<dbReference type="Gene3D" id="3.40.190.290">
    <property type="match status" value="1"/>
</dbReference>
<evidence type="ECO:0000256" key="3">
    <source>
        <dbReference type="ARBA" id="ARBA00023125"/>
    </source>
</evidence>
<evidence type="ECO:0000256" key="4">
    <source>
        <dbReference type="ARBA" id="ARBA00023163"/>
    </source>
</evidence>
<organism evidence="6 7">
    <name type="scientific">Sedimenticola thiotaurini</name>
    <dbReference type="NCBI Taxonomy" id="1543721"/>
    <lineage>
        <taxon>Bacteria</taxon>
        <taxon>Pseudomonadati</taxon>
        <taxon>Pseudomonadota</taxon>
        <taxon>Gammaproteobacteria</taxon>
        <taxon>Chromatiales</taxon>
        <taxon>Sedimenticolaceae</taxon>
        <taxon>Sedimenticola</taxon>
    </lineage>
</organism>
<keyword evidence="4" id="KW-0804">Transcription</keyword>
<comment type="similarity">
    <text evidence="1">Belongs to the LysR transcriptional regulatory family.</text>
</comment>
<keyword evidence="7" id="KW-1185">Reference proteome</keyword>
<evidence type="ECO:0000313" key="6">
    <source>
        <dbReference type="EMBL" id="AKH21671.1"/>
    </source>
</evidence>
<evidence type="ECO:0000256" key="1">
    <source>
        <dbReference type="ARBA" id="ARBA00009437"/>
    </source>
</evidence>
<proteinExistence type="inferred from homology"/>
<protein>
    <submittedName>
        <fullName evidence="6">LysR family transcriptional regulator</fullName>
    </submittedName>
</protein>
<dbReference type="PATRIC" id="fig|1543721.4.peg.3398"/>
<evidence type="ECO:0000259" key="5">
    <source>
        <dbReference type="PROSITE" id="PS50931"/>
    </source>
</evidence>
<dbReference type="SUPFAM" id="SSF46785">
    <property type="entry name" value="Winged helix' DNA-binding domain"/>
    <property type="match status" value="1"/>
</dbReference>
<dbReference type="OrthoDB" id="9786526at2"/>
<dbReference type="PANTHER" id="PTHR30126:SF21">
    <property type="entry name" value="TRANSCRIPTIONAL REGULATOR-RELATED"/>
    <property type="match status" value="1"/>
</dbReference>
<dbReference type="SUPFAM" id="SSF53850">
    <property type="entry name" value="Periplasmic binding protein-like II"/>
    <property type="match status" value="1"/>
</dbReference>
<evidence type="ECO:0000256" key="2">
    <source>
        <dbReference type="ARBA" id="ARBA00023015"/>
    </source>
</evidence>
<name>A0A0F7JZF4_9GAMM</name>
<dbReference type="InterPro" id="IPR005119">
    <property type="entry name" value="LysR_subst-bd"/>
</dbReference>
<dbReference type="GO" id="GO:0000976">
    <property type="term" value="F:transcription cis-regulatory region binding"/>
    <property type="evidence" value="ECO:0007669"/>
    <property type="project" value="TreeGrafter"/>
</dbReference>
<reference evidence="6 7" key="1">
    <citation type="journal article" date="2015" name="Genome Announc.">
        <title>Complete Genome Sequence of Sedimenticola thiotaurini Strain SIP-G1, a Polyphosphate- and Polyhydroxyalkanoate-Accumulating Sulfur-Oxidizing Gammaproteobacterium Isolated from Salt Marsh Sediments.</title>
        <authorList>
            <person name="Flood B.E."/>
            <person name="Jones D.S."/>
            <person name="Bailey J.V."/>
        </authorList>
    </citation>
    <scope>NUCLEOTIDE SEQUENCE [LARGE SCALE GENOMIC DNA]</scope>
    <source>
        <strain evidence="6 7">SIP-G1</strain>
    </source>
</reference>
<dbReference type="Gene3D" id="1.10.10.10">
    <property type="entry name" value="Winged helix-like DNA-binding domain superfamily/Winged helix DNA-binding domain"/>
    <property type="match status" value="1"/>
</dbReference>
<gene>
    <name evidence="6" type="ORF">AAY24_16445</name>
</gene>
<dbReference type="KEGG" id="seds:AAY24_16445"/>
<dbReference type="InterPro" id="IPR000847">
    <property type="entry name" value="LysR_HTH_N"/>
</dbReference>
<keyword evidence="3" id="KW-0238">DNA-binding</keyword>
<dbReference type="Pfam" id="PF03466">
    <property type="entry name" value="LysR_substrate"/>
    <property type="match status" value="1"/>
</dbReference>
<dbReference type="GO" id="GO:0003700">
    <property type="term" value="F:DNA-binding transcription factor activity"/>
    <property type="evidence" value="ECO:0007669"/>
    <property type="project" value="InterPro"/>
</dbReference>
<sequence length="293" mass="32605">MDTEFARTFLAVTAAGNFVGAAAKLHVTQSTVSARIKTLEQQLGTPLFRRGRGGAELTAAGRRFLRHAKVLVRTYEQARHDVGLSSGFSAGLTLRGRIALWEGFLPNWVNWMRQTAPDISLRLEIGFEEETTQGLVQGDVDIGVLYTPQSRPSISAEYIFGESLVLVTSSPDRHWQDASYVHVDWGPEFLVQFAARFPDVDTSAQRVNIGWLAMQLITHHGGSAYFPLRMVRQQIQSGVLFPVEDSPLITLPVYMVYPLDRQAPHITTAINGLRELGAEEEQRQSLAELSRNT</sequence>
<dbReference type="FunFam" id="1.10.10.10:FF:000001">
    <property type="entry name" value="LysR family transcriptional regulator"/>
    <property type="match status" value="1"/>
</dbReference>
<dbReference type="Pfam" id="PF00126">
    <property type="entry name" value="HTH_1"/>
    <property type="match status" value="1"/>
</dbReference>
<dbReference type="PRINTS" id="PR00039">
    <property type="entry name" value="HTHLYSR"/>
</dbReference>
<dbReference type="RefSeq" id="WP_046860592.1">
    <property type="nucleotide sequence ID" value="NZ_CP011412.1"/>
</dbReference>
<feature type="domain" description="HTH lysR-type" evidence="5">
    <location>
        <begin position="1"/>
        <end position="58"/>
    </location>
</feature>
<dbReference type="PANTHER" id="PTHR30126">
    <property type="entry name" value="HTH-TYPE TRANSCRIPTIONAL REGULATOR"/>
    <property type="match status" value="1"/>
</dbReference>
<dbReference type="EMBL" id="CP011412">
    <property type="protein sequence ID" value="AKH21671.1"/>
    <property type="molecule type" value="Genomic_DNA"/>
</dbReference>
<dbReference type="InterPro" id="IPR036388">
    <property type="entry name" value="WH-like_DNA-bd_sf"/>
</dbReference>
<accession>A0A0F7JZF4</accession>
<keyword evidence="2" id="KW-0805">Transcription regulation</keyword>
<dbReference type="CDD" id="cd05466">
    <property type="entry name" value="PBP2_LTTR_substrate"/>
    <property type="match status" value="1"/>
</dbReference>